<organism evidence="3 4">
    <name type="scientific">Mangrovibacterium diazotrophicum</name>
    <dbReference type="NCBI Taxonomy" id="1261403"/>
    <lineage>
        <taxon>Bacteria</taxon>
        <taxon>Pseudomonadati</taxon>
        <taxon>Bacteroidota</taxon>
        <taxon>Bacteroidia</taxon>
        <taxon>Marinilabiliales</taxon>
        <taxon>Prolixibacteraceae</taxon>
        <taxon>Mangrovibacterium</taxon>
    </lineage>
</organism>
<dbReference type="SUPFAM" id="SSF54637">
    <property type="entry name" value="Thioesterase/thiol ester dehydrase-isomerase"/>
    <property type="match status" value="1"/>
</dbReference>
<reference evidence="3 4" key="1">
    <citation type="submission" date="2018-09" db="EMBL/GenBank/DDBJ databases">
        <title>Genomic Encyclopedia of Archaeal and Bacterial Type Strains, Phase II (KMG-II): from individual species to whole genera.</title>
        <authorList>
            <person name="Goeker M."/>
        </authorList>
    </citation>
    <scope>NUCLEOTIDE SEQUENCE [LARGE SCALE GENOMIC DNA]</scope>
    <source>
        <strain evidence="3 4">DSM 27148</strain>
    </source>
</reference>
<comment type="similarity">
    <text evidence="1">Belongs to the 4-hydroxybenzoyl-CoA thioesterase family.</text>
</comment>
<dbReference type="OrthoDB" id="9800856at2"/>
<dbReference type="PANTHER" id="PTHR31793:SF27">
    <property type="entry name" value="NOVEL THIOESTERASE SUPERFAMILY DOMAIN AND SAPOSIN A-TYPE DOMAIN CONTAINING PROTEIN (0610012H03RIK)"/>
    <property type="match status" value="1"/>
</dbReference>
<proteinExistence type="inferred from homology"/>
<name>A0A419W377_9BACT</name>
<accession>A0A419W377</accession>
<evidence type="ECO:0000313" key="3">
    <source>
        <dbReference type="EMBL" id="RKD89941.1"/>
    </source>
</evidence>
<keyword evidence="4" id="KW-1185">Reference proteome</keyword>
<evidence type="ECO:0000313" key="4">
    <source>
        <dbReference type="Proteomes" id="UP000283387"/>
    </source>
</evidence>
<dbReference type="InterPro" id="IPR029069">
    <property type="entry name" value="HotDog_dom_sf"/>
</dbReference>
<dbReference type="CDD" id="cd00586">
    <property type="entry name" value="4HBT"/>
    <property type="match status" value="1"/>
</dbReference>
<protein>
    <submittedName>
        <fullName evidence="3">Acyl-CoA thioester hydrolase</fullName>
    </submittedName>
</protein>
<gene>
    <name evidence="3" type="ORF">BC643_0275</name>
</gene>
<dbReference type="PANTHER" id="PTHR31793">
    <property type="entry name" value="4-HYDROXYBENZOYL-COA THIOESTERASE FAMILY MEMBER"/>
    <property type="match status" value="1"/>
</dbReference>
<dbReference type="RefSeq" id="WP_120271384.1">
    <property type="nucleotide sequence ID" value="NZ_RAPN01000001.1"/>
</dbReference>
<keyword evidence="2 3" id="KW-0378">Hydrolase</keyword>
<sequence length="139" mass="16279">MIKGEITLRPRYGEVDQMGYVYHGNYVNYFHQARTELMRELGIEDSKLEAQQVMMPVISMNLQYHRPAGYDELLTIHTIIAEEPITRLNFQFEARNEQNQLVCSADSTVVFVDSKTRKPMRIPEFVKEKFDQLFAVKMA</sequence>
<dbReference type="PIRSF" id="PIRSF003230">
    <property type="entry name" value="YbgC"/>
    <property type="match status" value="1"/>
</dbReference>
<dbReference type="Gene3D" id="3.10.129.10">
    <property type="entry name" value="Hotdog Thioesterase"/>
    <property type="match status" value="1"/>
</dbReference>
<dbReference type="Proteomes" id="UP000283387">
    <property type="component" value="Unassembled WGS sequence"/>
</dbReference>
<dbReference type="InterPro" id="IPR050563">
    <property type="entry name" value="4-hydroxybenzoyl-CoA_TE"/>
</dbReference>
<dbReference type="GO" id="GO:0047617">
    <property type="term" value="F:fatty acyl-CoA hydrolase activity"/>
    <property type="evidence" value="ECO:0007669"/>
    <property type="project" value="TreeGrafter"/>
</dbReference>
<dbReference type="EMBL" id="RAPN01000001">
    <property type="protein sequence ID" value="RKD89941.1"/>
    <property type="molecule type" value="Genomic_DNA"/>
</dbReference>
<evidence type="ECO:0000256" key="1">
    <source>
        <dbReference type="ARBA" id="ARBA00005953"/>
    </source>
</evidence>
<dbReference type="Pfam" id="PF13279">
    <property type="entry name" value="4HBT_2"/>
    <property type="match status" value="1"/>
</dbReference>
<dbReference type="NCBIfam" id="TIGR00051">
    <property type="entry name" value="YbgC/FadM family acyl-CoA thioesterase"/>
    <property type="match status" value="1"/>
</dbReference>
<dbReference type="InterPro" id="IPR006684">
    <property type="entry name" value="YbgC/YbaW"/>
</dbReference>
<comment type="caution">
    <text evidence="3">The sequence shown here is derived from an EMBL/GenBank/DDBJ whole genome shotgun (WGS) entry which is preliminary data.</text>
</comment>
<dbReference type="AlphaFoldDB" id="A0A419W377"/>
<evidence type="ECO:0000256" key="2">
    <source>
        <dbReference type="ARBA" id="ARBA00022801"/>
    </source>
</evidence>